<gene>
    <name evidence="1" type="ORF">OG469_38120</name>
</gene>
<name>A0ABZ1WJ55_9ACTN</name>
<evidence type="ECO:0000313" key="2">
    <source>
        <dbReference type="Proteomes" id="UP001432014"/>
    </source>
</evidence>
<dbReference type="EMBL" id="CP108482">
    <property type="protein sequence ID" value="WUS60798.1"/>
    <property type="molecule type" value="Genomic_DNA"/>
</dbReference>
<keyword evidence="2" id="KW-1185">Reference proteome</keyword>
<sequence length="276" mass="30723">MPPEHIPVIPSDATRIRLGSGVVCLDAATAEAELERLPFLREKQVEVDCGPTVLHVGGNLAMGWSAWSDGRILLGHVLPRTVRPTRLTAVEESGLVHHFTNALFGQDELDPRLWMRWLDATGFSEEVVRSVCDERCYVADRHASRIIELRSCRLHFSDRPDEHVWLLRERVVTALGEPFRGIVGPDPTNAAAVSRDRRLWLHADEAAALAQFVARNDGRPPIVTLQEAVPLLGTTDDALREALSRADNVVQLTAGVTGRTHWYVLEHLAEWLAARP</sequence>
<dbReference type="Proteomes" id="UP001432014">
    <property type="component" value="Chromosome"/>
</dbReference>
<proteinExistence type="predicted"/>
<evidence type="ECO:0000313" key="1">
    <source>
        <dbReference type="EMBL" id="WUS60798.1"/>
    </source>
</evidence>
<protein>
    <submittedName>
        <fullName evidence="1">Uncharacterized protein</fullName>
    </submittedName>
</protein>
<reference evidence="1 2" key="1">
    <citation type="submission" date="2022-10" db="EMBL/GenBank/DDBJ databases">
        <title>The complete genomes of actinobacterial strains from the NBC collection.</title>
        <authorList>
            <person name="Joergensen T.S."/>
            <person name="Alvarez Arevalo M."/>
            <person name="Sterndorff E.B."/>
            <person name="Faurdal D."/>
            <person name="Vuksanovic O."/>
            <person name="Mourched A.-S."/>
            <person name="Charusanti P."/>
            <person name="Shaw S."/>
            <person name="Blin K."/>
            <person name="Weber T."/>
        </authorList>
    </citation>
    <scope>NUCLEOTIDE SEQUENCE [LARGE SCALE GENOMIC DNA]</scope>
    <source>
        <strain evidence="1 2">NBC_01247</strain>
    </source>
</reference>
<dbReference type="RefSeq" id="WP_329493097.1">
    <property type="nucleotide sequence ID" value="NZ_CP108460.1"/>
</dbReference>
<accession>A0ABZ1WJ55</accession>
<organism evidence="1 2">
    <name type="scientific">Kitasatospora herbaricolor</name>
    <dbReference type="NCBI Taxonomy" id="68217"/>
    <lineage>
        <taxon>Bacteria</taxon>
        <taxon>Bacillati</taxon>
        <taxon>Actinomycetota</taxon>
        <taxon>Actinomycetes</taxon>
        <taxon>Kitasatosporales</taxon>
        <taxon>Streptomycetaceae</taxon>
        <taxon>Kitasatospora</taxon>
    </lineage>
</organism>